<evidence type="ECO:0000259" key="1">
    <source>
        <dbReference type="Pfam" id="PF02931"/>
    </source>
</evidence>
<name>A0A2T7NJB3_POMCA</name>
<evidence type="ECO:0000313" key="2">
    <source>
        <dbReference type="EMBL" id="PVD21260.1"/>
    </source>
</evidence>
<feature type="domain" description="Neurotransmitter-gated ion-channel ligand-binding" evidence="1">
    <location>
        <begin position="4"/>
        <end position="51"/>
    </location>
</feature>
<dbReference type="GO" id="GO:0016020">
    <property type="term" value="C:membrane"/>
    <property type="evidence" value="ECO:0007669"/>
    <property type="project" value="InterPro"/>
</dbReference>
<dbReference type="EMBL" id="PZQS01000012">
    <property type="protein sequence ID" value="PVD21260.1"/>
    <property type="molecule type" value="Genomic_DNA"/>
</dbReference>
<gene>
    <name evidence="2" type="ORF">C0Q70_19431</name>
</gene>
<organism evidence="2 3">
    <name type="scientific">Pomacea canaliculata</name>
    <name type="common">Golden apple snail</name>
    <dbReference type="NCBI Taxonomy" id="400727"/>
    <lineage>
        <taxon>Eukaryota</taxon>
        <taxon>Metazoa</taxon>
        <taxon>Spiralia</taxon>
        <taxon>Lophotrochozoa</taxon>
        <taxon>Mollusca</taxon>
        <taxon>Gastropoda</taxon>
        <taxon>Caenogastropoda</taxon>
        <taxon>Architaenioglossa</taxon>
        <taxon>Ampullarioidea</taxon>
        <taxon>Ampullariidae</taxon>
        <taxon>Pomacea</taxon>
    </lineage>
</organism>
<dbReference type="Proteomes" id="UP000245119">
    <property type="component" value="Linkage Group LG12"/>
</dbReference>
<dbReference type="OrthoDB" id="6108060at2759"/>
<evidence type="ECO:0000313" key="3">
    <source>
        <dbReference type="Proteomes" id="UP000245119"/>
    </source>
</evidence>
<dbReference type="SUPFAM" id="SSF63712">
    <property type="entry name" value="Nicotinic receptor ligand binding domain-like"/>
    <property type="match status" value="1"/>
</dbReference>
<reference evidence="2 3" key="1">
    <citation type="submission" date="2018-04" db="EMBL/GenBank/DDBJ databases">
        <title>The genome of golden apple snail Pomacea canaliculata provides insight into stress tolerance and invasive adaptation.</title>
        <authorList>
            <person name="Liu C."/>
            <person name="Liu B."/>
            <person name="Ren Y."/>
            <person name="Zhang Y."/>
            <person name="Wang H."/>
            <person name="Li S."/>
            <person name="Jiang F."/>
            <person name="Yin L."/>
            <person name="Zhang G."/>
            <person name="Qian W."/>
            <person name="Fan W."/>
        </authorList>
    </citation>
    <scope>NUCLEOTIDE SEQUENCE [LARGE SCALE GENOMIC DNA]</scope>
    <source>
        <strain evidence="2">SZHN2017</strain>
        <tissue evidence="2">Muscle</tissue>
    </source>
</reference>
<dbReference type="InterPro" id="IPR006202">
    <property type="entry name" value="Neur_chan_lig-bd"/>
</dbReference>
<proteinExistence type="predicted"/>
<sequence length="164" mass="18300">MMKDLRQHLLTNYSKHVRPVRDEQTVVVINFSAFLSHLLYLNIKEQVLSTAGSLDLVKPGFQNEGYIAVNSMKPLRDDNALVVVNNDGTVQWQPGFNANTDCMVDVYSRVVRALMFELRGALVRYPCSAGLFLQSTQPVGMGTCLQEGLGKVRQRAEEIGNALK</sequence>
<dbReference type="InterPro" id="IPR036734">
    <property type="entry name" value="Neur_chan_lig-bd_sf"/>
</dbReference>
<dbReference type="AlphaFoldDB" id="A0A2T7NJB3"/>
<accession>A0A2T7NJB3</accession>
<keyword evidence="3" id="KW-1185">Reference proteome</keyword>
<dbReference type="Pfam" id="PF02931">
    <property type="entry name" value="Neur_chan_LBD"/>
    <property type="match status" value="1"/>
</dbReference>
<dbReference type="Gene3D" id="2.70.170.10">
    <property type="entry name" value="Neurotransmitter-gated ion-channel ligand-binding domain"/>
    <property type="match status" value="1"/>
</dbReference>
<protein>
    <recommendedName>
        <fullName evidence="1">Neurotransmitter-gated ion-channel ligand-binding domain-containing protein</fullName>
    </recommendedName>
</protein>
<dbReference type="GO" id="GO:0005230">
    <property type="term" value="F:extracellular ligand-gated monoatomic ion channel activity"/>
    <property type="evidence" value="ECO:0007669"/>
    <property type="project" value="InterPro"/>
</dbReference>
<comment type="caution">
    <text evidence="2">The sequence shown here is derived from an EMBL/GenBank/DDBJ whole genome shotgun (WGS) entry which is preliminary data.</text>
</comment>